<organism evidence="1 2">
    <name type="scientific">Peronosclerospora sorghi</name>
    <dbReference type="NCBI Taxonomy" id="230839"/>
    <lineage>
        <taxon>Eukaryota</taxon>
        <taxon>Sar</taxon>
        <taxon>Stramenopiles</taxon>
        <taxon>Oomycota</taxon>
        <taxon>Peronosporomycetes</taxon>
        <taxon>Peronosporales</taxon>
        <taxon>Peronosporaceae</taxon>
        <taxon>Peronosclerospora</taxon>
    </lineage>
</organism>
<reference evidence="1 2" key="1">
    <citation type="journal article" date="2022" name="bioRxiv">
        <title>The genome of the oomycete Peronosclerospora sorghi, a cosmopolitan pathogen of maize and sorghum, is inflated with dispersed pseudogenes.</title>
        <authorList>
            <person name="Fletcher K."/>
            <person name="Martin F."/>
            <person name="Isakeit T."/>
            <person name="Cavanaugh K."/>
            <person name="Magill C."/>
            <person name="Michelmore R."/>
        </authorList>
    </citation>
    <scope>NUCLEOTIDE SEQUENCE [LARGE SCALE GENOMIC DNA]</scope>
    <source>
        <strain evidence="1">P6</strain>
    </source>
</reference>
<protein>
    <submittedName>
        <fullName evidence="1">Uncharacterized protein</fullName>
    </submittedName>
</protein>
<keyword evidence="2" id="KW-1185">Reference proteome</keyword>
<dbReference type="EMBL" id="CM047582">
    <property type="protein sequence ID" value="KAI9915798.1"/>
    <property type="molecule type" value="Genomic_DNA"/>
</dbReference>
<dbReference type="Proteomes" id="UP001163321">
    <property type="component" value="Chromosome 3"/>
</dbReference>
<proteinExistence type="predicted"/>
<accession>A0ACC0WCY9</accession>
<comment type="caution">
    <text evidence="1">The sequence shown here is derived from an EMBL/GenBank/DDBJ whole genome shotgun (WGS) entry which is preliminary data.</text>
</comment>
<evidence type="ECO:0000313" key="2">
    <source>
        <dbReference type="Proteomes" id="UP001163321"/>
    </source>
</evidence>
<evidence type="ECO:0000313" key="1">
    <source>
        <dbReference type="EMBL" id="KAI9915798.1"/>
    </source>
</evidence>
<name>A0ACC0WCY9_9STRA</name>
<gene>
    <name evidence="1" type="ORF">PsorP6_008583</name>
</gene>
<sequence>MIEQRSCLPSANAVLFVFQIAVTIGIVLFAPEGSWAPNIYPDSNKAPGSGGIDSSGSLAPVSPTPTAPTLSPAPLDPPAYVLYIWVPIYIFTGFTVITDRFYPIYSFYLTSDDPVFLRQWFQLACLCNISWLLLDKWFGWVHLAFFTLGVLWCSVLPLYLYVVRHPRNSQSWSSYFCSEFSVRLYFGWVSTDFILSLSNVMQYLHGGYFGFRVYGAVLMALLLLAFGTYVHGRDPVVGHVVTWSLIGLIVKHATFPGDTQEVFEKLQAVAIVVAPVFPILVFIDSVRYAYVVYWKGTRMSSGSDEYFKSFVFETTAEYGTFNCREEAQCAVRKYSSSTHIRTCFFAHLLTYFIMEGSWFALGNAALLLVQAVVNIVYAKQFVTVAREYETLITPASYALVMWILVYVLEAVLVTVDVLVPRYSMFADANQPAQLRLCFGLTCILNTIWVFLYVFGHVYASTVVIFALWVAVLVLYIYAVNDRNARDTGPFDWMLYLCNELPISVYFAWVTTVAFTELAMLMQHLKHDFVSLTTYVSYLSVVIVLGLLALRYAQDLIAGIVIVWYLIAVSVKHVSFPESVKCMDVAVRASAGQGAAVLGALLAISLCHSLMEDR</sequence>